<protein>
    <submittedName>
        <fullName evidence="5">CLUMA_CG019161, isoform A</fullName>
    </submittedName>
</protein>
<feature type="chain" id="PRO_5013435253" evidence="3">
    <location>
        <begin position="18"/>
        <end position="193"/>
    </location>
</feature>
<keyword evidence="2" id="KW-1015">Disulfide bond</keyword>
<evidence type="ECO:0000256" key="1">
    <source>
        <dbReference type="ARBA" id="ARBA00006889"/>
    </source>
</evidence>
<dbReference type="SUPFAM" id="SSF50814">
    <property type="entry name" value="Lipocalins"/>
    <property type="match status" value="1"/>
</dbReference>
<dbReference type="InterPro" id="IPR012674">
    <property type="entry name" value="Calycin"/>
</dbReference>
<dbReference type="GO" id="GO:0031409">
    <property type="term" value="F:pigment binding"/>
    <property type="evidence" value="ECO:0007669"/>
    <property type="project" value="InterPro"/>
</dbReference>
<dbReference type="Pfam" id="PF08212">
    <property type="entry name" value="Lipocalin_2"/>
    <property type="match status" value="1"/>
</dbReference>
<evidence type="ECO:0000256" key="3">
    <source>
        <dbReference type="PIRNR" id="PIRNR036893"/>
    </source>
</evidence>
<keyword evidence="3" id="KW-0732">Signal</keyword>
<dbReference type="GO" id="GO:0000302">
    <property type="term" value="P:response to reactive oxygen species"/>
    <property type="evidence" value="ECO:0007669"/>
    <property type="project" value="TreeGrafter"/>
</dbReference>
<sequence>MKNLIILVVAIFGVVVATDFDRPCRLAEMSPLVKRDFQVIPFMGTWYEQRRIATDQPDFDCVMARYSLNADSSVNIQNTGYTANGMFIDVNVRGELDSPNDVPLLGKLNVFFPGRSDIYWVMASDYANYAVVWSCLELPGGRSRENSWVLARVPNASQATRTRYEEVLRNVNIDITQMRETNQDLQECRLPQA</sequence>
<gene>
    <name evidence="5" type="primary">putative Lazarillo protein</name>
    <name evidence="5" type="ORF">CLUMA_CG019161</name>
</gene>
<dbReference type="STRING" id="568069.A0A1J1J1B5"/>
<proteinExistence type="inferred from homology"/>
<accession>A0A1J1J1B5</accession>
<dbReference type="PRINTS" id="PR01273">
    <property type="entry name" value="INVTBRTCOLOR"/>
</dbReference>
<evidence type="ECO:0000313" key="5">
    <source>
        <dbReference type="EMBL" id="CRL06237.1"/>
    </source>
</evidence>
<dbReference type="GO" id="GO:0006629">
    <property type="term" value="P:lipid metabolic process"/>
    <property type="evidence" value="ECO:0007669"/>
    <property type="project" value="TreeGrafter"/>
</dbReference>
<dbReference type="AlphaFoldDB" id="A0A1J1J1B5"/>
<keyword evidence="6" id="KW-1185">Reference proteome</keyword>
<dbReference type="InterPro" id="IPR000566">
    <property type="entry name" value="Lipocln_cytosolic_FA-bd_dom"/>
</dbReference>
<evidence type="ECO:0000259" key="4">
    <source>
        <dbReference type="Pfam" id="PF08212"/>
    </source>
</evidence>
<evidence type="ECO:0000313" key="6">
    <source>
        <dbReference type="Proteomes" id="UP000183832"/>
    </source>
</evidence>
<dbReference type="InterPro" id="IPR022271">
    <property type="entry name" value="Lipocalin_ApoD"/>
</dbReference>
<evidence type="ECO:0000256" key="2">
    <source>
        <dbReference type="ARBA" id="ARBA00023157"/>
    </source>
</evidence>
<organism evidence="5 6">
    <name type="scientific">Clunio marinus</name>
    <dbReference type="NCBI Taxonomy" id="568069"/>
    <lineage>
        <taxon>Eukaryota</taxon>
        <taxon>Metazoa</taxon>
        <taxon>Ecdysozoa</taxon>
        <taxon>Arthropoda</taxon>
        <taxon>Hexapoda</taxon>
        <taxon>Insecta</taxon>
        <taxon>Pterygota</taxon>
        <taxon>Neoptera</taxon>
        <taxon>Endopterygota</taxon>
        <taxon>Diptera</taxon>
        <taxon>Nematocera</taxon>
        <taxon>Chironomoidea</taxon>
        <taxon>Chironomidae</taxon>
        <taxon>Clunio</taxon>
    </lineage>
</organism>
<reference evidence="5 6" key="1">
    <citation type="submission" date="2015-04" db="EMBL/GenBank/DDBJ databases">
        <authorList>
            <person name="Syromyatnikov M.Y."/>
            <person name="Popov V.N."/>
        </authorList>
    </citation>
    <scope>NUCLEOTIDE SEQUENCE [LARGE SCALE GENOMIC DNA]</scope>
</reference>
<dbReference type="PANTHER" id="PTHR10612:SF62">
    <property type="entry name" value="LIPOCALIN_CYTOSOLIC FATTY-ACID BINDING DOMAIN-CONTAINING PROTEIN"/>
    <property type="match status" value="1"/>
</dbReference>
<dbReference type="InterPro" id="IPR003057">
    <property type="entry name" value="Invtbrt_color"/>
</dbReference>
<feature type="domain" description="Lipocalin/cytosolic fatty-acid binding" evidence="4">
    <location>
        <begin position="42"/>
        <end position="183"/>
    </location>
</feature>
<dbReference type="GO" id="GO:0005737">
    <property type="term" value="C:cytoplasm"/>
    <property type="evidence" value="ECO:0007669"/>
    <property type="project" value="TreeGrafter"/>
</dbReference>
<feature type="signal peptide" evidence="3">
    <location>
        <begin position="1"/>
        <end position="17"/>
    </location>
</feature>
<name>A0A1J1J1B5_9DIPT</name>
<dbReference type="EMBL" id="CVRI01000066">
    <property type="protein sequence ID" value="CRL06237.1"/>
    <property type="molecule type" value="Genomic_DNA"/>
</dbReference>
<dbReference type="Gene3D" id="2.40.128.20">
    <property type="match status" value="1"/>
</dbReference>
<dbReference type="PANTHER" id="PTHR10612">
    <property type="entry name" value="APOLIPOPROTEIN D"/>
    <property type="match status" value="1"/>
</dbReference>
<dbReference type="OrthoDB" id="565904at2759"/>
<dbReference type="Proteomes" id="UP000183832">
    <property type="component" value="Unassembled WGS sequence"/>
</dbReference>
<dbReference type="PIRSF" id="PIRSF036893">
    <property type="entry name" value="Lipocalin_ApoD"/>
    <property type="match status" value="1"/>
</dbReference>
<comment type="similarity">
    <text evidence="1 3">Belongs to the calycin superfamily. Lipocalin family.</text>
</comment>